<feature type="domain" description="CusB-like beta-barrel" evidence="4">
    <location>
        <begin position="207"/>
        <end position="278"/>
    </location>
</feature>
<dbReference type="InterPro" id="IPR006143">
    <property type="entry name" value="RND_pump_MFP"/>
</dbReference>
<dbReference type="Gene3D" id="2.40.30.170">
    <property type="match status" value="1"/>
</dbReference>
<dbReference type="Proteomes" id="UP000434052">
    <property type="component" value="Unassembled WGS sequence"/>
</dbReference>
<protein>
    <submittedName>
        <fullName evidence="6">Efflux RND transporter periplasmic adaptor subunit</fullName>
    </submittedName>
</protein>
<dbReference type="SUPFAM" id="SSF111369">
    <property type="entry name" value="HlyD-like secretion proteins"/>
    <property type="match status" value="1"/>
</dbReference>
<dbReference type="Gene3D" id="2.40.420.20">
    <property type="match status" value="1"/>
</dbReference>
<dbReference type="EMBL" id="QMIF01000021">
    <property type="protein sequence ID" value="TVM30609.1"/>
    <property type="molecule type" value="Genomic_DNA"/>
</dbReference>
<name>A0A6P1ZD05_9BACT</name>
<keyword evidence="3" id="KW-0732">Signal</keyword>
<keyword evidence="2" id="KW-0175">Coiled coil</keyword>
<dbReference type="InterPro" id="IPR058647">
    <property type="entry name" value="BSH_CzcB-like"/>
</dbReference>
<dbReference type="InterPro" id="IPR058792">
    <property type="entry name" value="Beta-barrel_RND_2"/>
</dbReference>
<dbReference type="OrthoDB" id="9800209at2"/>
<dbReference type="RefSeq" id="WP_144307274.1">
    <property type="nucleotide sequence ID" value="NZ_QMIF01000021.1"/>
</dbReference>
<dbReference type="Pfam" id="PF25973">
    <property type="entry name" value="BSH_CzcB"/>
    <property type="match status" value="1"/>
</dbReference>
<dbReference type="Gene3D" id="2.40.50.100">
    <property type="match status" value="1"/>
</dbReference>
<evidence type="ECO:0000259" key="5">
    <source>
        <dbReference type="Pfam" id="PF25973"/>
    </source>
</evidence>
<reference evidence="6 7" key="1">
    <citation type="submission" date="2018-06" db="EMBL/GenBank/DDBJ databases">
        <title>Complete genome of Desulfovibrio marinus P48SEP.</title>
        <authorList>
            <person name="Crispim J.S."/>
            <person name="Vidigal P.M.P."/>
            <person name="Silva L.C.F."/>
            <person name="Araujo L.C."/>
            <person name="Laguardia C.N."/>
            <person name="Dias R.S."/>
            <person name="Sousa M.P."/>
            <person name="Paula S.O."/>
            <person name="Silva C."/>
        </authorList>
    </citation>
    <scope>NUCLEOTIDE SEQUENCE [LARGE SCALE GENOMIC DNA]</scope>
    <source>
        <strain evidence="6 7">P48SEP</strain>
    </source>
</reference>
<evidence type="ECO:0000313" key="7">
    <source>
        <dbReference type="Proteomes" id="UP000434052"/>
    </source>
</evidence>
<dbReference type="Gene3D" id="1.10.287.470">
    <property type="entry name" value="Helix hairpin bin"/>
    <property type="match status" value="1"/>
</dbReference>
<dbReference type="PANTHER" id="PTHR30469:SF15">
    <property type="entry name" value="HLYD FAMILY OF SECRETION PROTEINS"/>
    <property type="match status" value="1"/>
</dbReference>
<sequence>MKGLLAVSFLAAALPLTSCDTAGGEEPIEEPPVRVIAERAEKAVFGERLSFSGTLTAEQDVLLSPRVDGLVSKVHVDAGDRVQSGSLLLDLDRQVARQALARMRAQLQQATAVRREAERQLAISQQLGEGDFIATSQIEERESELAIALAAEASARASAKEQQELIDRHSLPAPFSGVISERMTEAGAWVARGTPVFRLVAFDRVRLDLQVPQERFEQIDENAQLRIYSQALGSDSLPARIIAKVPAANAGTRAFLLRLLVDDSTGRLLPGMSARAEIVLPPRPDAISIHSDALLRQADGGQSVFVVETVGETHIAKRRTVRFLYRQQDEVAITGNLHAGQEVVVEGNEALQEGQTISLVRQNQ</sequence>
<accession>A0A6P1ZD05</accession>
<evidence type="ECO:0000256" key="2">
    <source>
        <dbReference type="SAM" id="Coils"/>
    </source>
</evidence>
<evidence type="ECO:0000256" key="3">
    <source>
        <dbReference type="SAM" id="SignalP"/>
    </source>
</evidence>
<evidence type="ECO:0000256" key="1">
    <source>
        <dbReference type="ARBA" id="ARBA00009477"/>
    </source>
</evidence>
<feature type="signal peptide" evidence="3">
    <location>
        <begin position="1"/>
        <end position="22"/>
    </location>
</feature>
<dbReference type="PANTHER" id="PTHR30469">
    <property type="entry name" value="MULTIDRUG RESISTANCE PROTEIN MDTA"/>
    <property type="match status" value="1"/>
</dbReference>
<dbReference type="Pfam" id="PF25954">
    <property type="entry name" value="Beta-barrel_RND_2"/>
    <property type="match status" value="1"/>
</dbReference>
<feature type="domain" description="CzcB-like barrel-sandwich hybrid" evidence="5">
    <location>
        <begin position="63"/>
        <end position="199"/>
    </location>
</feature>
<feature type="chain" id="PRO_5027000307" evidence="3">
    <location>
        <begin position="23"/>
        <end position="364"/>
    </location>
</feature>
<gene>
    <name evidence="6" type="ORF">DQK91_20465</name>
</gene>
<evidence type="ECO:0000259" key="4">
    <source>
        <dbReference type="Pfam" id="PF25954"/>
    </source>
</evidence>
<dbReference type="NCBIfam" id="TIGR01730">
    <property type="entry name" value="RND_mfp"/>
    <property type="match status" value="1"/>
</dbReference>
<comment type="similarity">
    <text evidence="1">Belongs to the membrane fusion protein (MFP) (TC 8.A.1) family.</text>
</comment>
<feature type="coiled-coil region" evidence="2">
    <location>
        <begin position="93"/>
        <end position="127"/>
    </location>
</feature>
<dbReference type="AlphaFoldDB" id="A0A6P1ZD05"/>
<dbReference type="GO" id="GO:1990281">
    <property type="term" value="C:efflux pump complex"/>
    <property type="evidence" value="ECO:0007669"/>
    <property type="project" value="TreeGrafter"/>
</dbReference>
<organism evidence="6 7">
    <name type="scientific">Oceanidesulfovibrio marinus</name>
    <dbReference type="NCBI Taxonomy" id="370038"/>
    <lineage>
        <taxon>Bacteria</taxon>
        <taxon>Pseudomonadati</taxon>
        <taxon>Thermodesulfobacteriota</taxon>
        <taxon>Desulfovibrionia</taxon>
        <taxon>Desulfovibrionales</taxon>
        <taxon>Desulfovibrionaceae</taxon>
        <taxon>Oceanidesulfovibrio</taxon>
    </lineage>
</organism>
<dbReference type="GO" id="GO:0015562">
    <property type="term" value="F:efflux transmembrane transporter activity"/>
    <property type="evidence" value="ECO:0007669"/>
    <property type="project" value="TreeGrafter"/>
</dbReference>
<comment type="caution">
    <text evidence="6">The sequence shown here is derived from an EMBL/GenBank/DDBJ whole genome shotgun (WGS) entry which is preliminary data.</text>
</comment>
<evidence type="ECO:0000313" key="6">
    <source>
        <dbReference type="EMBL" id="TVM30609.1"/>
    </source>
</evidence>
<proteinExistence type="inferred from homology"/>